<proteinExistence type="predicted"/>
<organism evidence="1 2">
    <name type="scientific">Mycetocola tolaasinivorans</name>
    <dbReference type="NCBI Taxonomy" id="76635"/>
    <lineage>
        <taxon>Bacteria</taxon>
        <taxon>Bacillati</taxon>
        <taxon>Actinomycetota</taxon>
        <taxon>Actinomycetes</taxon>
        <taxon>Micrococcales</taxon>
        <taxon>Microbacteriaceae</taxon>
        <taxon>Mycetocola</taxon>
    </lineage>
</organism>
<comment type="caution">
    <text evidence="1">The sequence shown here is derived from an EMBL/GenBank/DDBJ whole genome shotgun (WGS) entry which is preliminary data.</text>
</comment>
<accession>A0A3L7A8U5</accession>
<dbReference type="Proteomes" id="UP000272503">
    <property type="component" value="Unassembled WGS sequence"/>
</dbReference>
<keyword evidence="2" id="KW-1185">Reference proteome</keyword>
<reference evidence="1 2" key="1">
    <citation type="submission" date="2018-10" db="EMBL/GenBank/DDBJ databases">
        <authorList>
            <person name="Li J."/>
        </authorList>
    </citation>
    <scope>NUCLEOTIDE SEQUENCE [LARGE SCALE GENOMIC DNA]</scope>
    <source>
        <strain evidence="1 2">IF 016277</strain>
    </source>
</reference>
<protein>
    <submittedName>
        <fullName evidence="1">Uncharacterized protein</fullName>
    </submittedName>
</protein>
<evidence type="ECO:0000313" key="1">
    <source>
        <dbReference type="EMBL" id="RLP76773.1"/>
    </source>
</evidence>
<dbReference type="AlphaFoldDB" id="A0A3L7A8U5"/>
<dbReference type="EMBL" id="RCUX01000003">
    <property type="protein sequence ID" value="RLP76773.1"/>
    <property type="molecule type" value="Genomic_DNA"/>
</dbReference>
<gene>
    <name evidence="1" type="ORF">D9V32_03785</name>
</gene>
<name>A0A3L7A8U5_9MICO</name>
<sequence length="61" mass="6303">MPQYAGDELPLSAGASICELSDPLLSVVLTNEQATVIDYVAWESGIGLAFAVGTALNPLIP</sequence>
<evidence type="ECO:0000313" key="2">
    <source>
        <dbReference type="Proteomes" id="UP000272503"/>
    </source>
</evidence>